<dbReference type="InterPro" id="IPR011335">
    <property type="entry name" value="Restrct_endonuc-II-like"/>
</dbReference>
<evidence type="ECO:0000256" key="9">
    <source>
        <dbReference type="ARBA" id="ARBA00023204"/>
    </source>
</evidence>
<keyword evidence="1" id="KW-0540">Nuclease</keyword>
<dbReference type="EC" id="3.1.11.5" evidence="12"/>
<evidence type="ECO:0000256" key="6">
    <source>
        <dbReference type="ARBA" id="ARBA00022839"/>
    </source>
</evidence>
<dbReference type="Gene3D" id="1.10.486.10">
    <property type="entry name" value="PCRA, domain 4"/>
    <property type="match status" value="1"/>
</dbReference>
<evidence type="ECO:0000256" key="1">
    <source>
        <dbReference type="ARBA" id="ARBA00022722"/>
    </source>
</evidence>
<evidence type="ECO:0000256" key="8">
    <source>
        <dbReference type="ARBA" id="ARBA00023125"/>
    </source>
</evidence>
<dbReference type="Proteomes" id="UP000822862">
    <property type="component" value="Chromosome"/>
</dbReference>
<keyword evidence="3" id="KW-0227">DNA damage</keyword>
<evidence type="ECO:0000313" key="12">
    <source>
        <dbReference type="EMBL" id="QZA58160.1"/>
    </source>
</evidence>
<feature type="domain" description="RecC C-terminal" evidence="11">
    <location>
        <begin position="740"/>
        <end position="965"/>
    </location>
</feature>
<keyword evidence="10" id="KW-0812">Transmembrane</keyword>
<dbReference type="Pfam" id="PF04257">
    <property type="entry name" value="Exonuc_V_gamma"/>
    <property type="match status" value="1"/>
</dbReference>
<dbReference type="GO" id="GO:0008854">
    <property type="term" value="F:exodeoxyribonuclease V activity"/>
    <property type="evidence" value="ECO:0007669"/>
    <property type="project" value="UniProtKB-EC"/>
</dbReference>
<keyword evidence="6" id="KW-0269">Exonuclease</keyword>
<dbReference type="Pfam" id="PF17946">
    <property type="entry name" value="RecC_C"/>
    <property type="match status" value="1"/>
</dbReference>
<proteinExistence type="predicted"/>
<evidence type="ECO:0000256" key="7">
    <source>
        <dbReference type="ARBA" id="ARBA00022840"/>
    </source>
</evidence>
<dbReference type="EMBL" id="CP075585">
    <property type="protein sequence ID" value="QZA58160.1"/>
    <property type="molecule type" value="Genomic_DNA"/>
</dbReference>
<dbReference type="Gene3D" id="3.40.50.10930">
    <property type="match status" value="1"/>
</dbReference>
<gene>
    <name evidence="12" type="ORF">RHAB15C_0000030</name>
</gene>
<evidence type="ECO:0000256" key="5">
    <source>
        <dbReference type="ARBA" id="ARBA00022806"/>
    </source>
</evidence>
<dbReference type="PANTHER" id="PTHR30591">
    <property type="entry name" value="RECBCD ENZYME SUBUNIT RECC"/>
    <property type="match status" value="1"/>
</dbReference>
<keyword evidence="10" id="KW-1133">Transmembrane helix</keyword>
<dbReference type="Gene3D" id="3.40.50.300">
    <property type="entry name" value="P-loop containing nucleotide triphosphate hydrolases"/>
    <property type="match status" value="2"/>
</dbReference>
<evidence type="ECO:0000256" key="2">
    <source>
        <dbReference type="ARBA" id="ARBA00022741"/>
    </source>
</evidence>
<keyword evidence="4 12" id="KW-0378">Hydrolase</keyword>
<dbReference type="SUPFAM" id="SSF52980">
    <property type="entry name" value="Restriction endonuclease-like"/>
    <property type="match status" value="1"/>
</dbReference>
<reference evidence="12 13" key="1">
    <citation type="submission" date="2020-01" db="EMBL/GenBank/DDBJ databases">
        <authorList>
            <person name="Sixt B."/>
            <person name="Schulz F."/>
            <person name="Kostanjsek R."/>
            <person name="Koestlbacher S."/>
            <person name="Collingro A."/>
            <person name="Toenshoff E."/>
            <person name="Horn M."/>
        </authorList>
    </citation>
    <scope>NUCLEOTIDE SEQUENCE [LARGE SCALE GENOMIC DNA]</scope>
    <source>
        <strain evidence="12 13">15C</strain>
    </source>
</reference>
<keyword evidence="5" id="KW-0347">Helicase</keyword>
<name>A0ABX8YYZ4_9BACT</name>
<evidence type="ECO:0000256" key="10">
    <source>
        <dbReference type="SAM" id="Phobius"/>
    </source>
</evidence>
<dbReference type="Gene3D" id="1.10.10.160">
    <property type="match status" value="1"/>
</dbReference>
<feature type="transmembrane region" description="Helical" evidence="10">
    <location>
        <begin position="197"/>
        <end position="223"/>
    </location>
</feature>
<evidence type="ECO:0000259" key="11">
    <source>
        <dbReference type="Pfam" id="PF17946"/>
    </source>
</evidence>
<protein>
    <submittedName>
        <fullName evidence="12">RecBCD enzyme subunit RecC</fullName>
        <ecNumber evidence="12">3.1.11.5</ecNumber>
    </submittedName>
</protein>
<evidence type="ECO:0000256" key="4">
    <source>
        <dbReference type="ARBA" id="ARBA00022801"/>
    </source>
</evidence>
<evidence type="ECO:0000313" key="13">
    <source>
        <dbReference type="Proteomes" id="UP000822862"/>
    </source>
</evidence>
<dbReference type="InterPro" id="IPR027417">
    <property type="entry name" value="P-loop_NTPase"/>
</dbReference>
<dbReference type="SUPFAM" id="SSF52540">
    <property type="entry name" value="P-loop containing nucleoside triphosphate hydrolases"/>
    <property type="match status" value="2"/>
</dbReference>
<keyword evidence="8" id="KW-0238">DNA-binding</keyword>
<evidence type="ECO:0000256" key="3">
    <source>
        <dbReference type="ARBA" id="ARBA00022763"/>
    </source>
</evidence>
<keyword evidence="13" id="KW-1185">Reference proteome</keyword>
<keyword evidence="10" id="KW-0472">Membrane</keyword>
<accession>A0ABX8YYZ4</accession>
<keyword evidence="2" id="KW-0547">Nucleotide-binding</keyword>
<reference evidence="12 13" key="2">
    <citation type="submission" date="2021-05" db="EMBL/GenBank/DDBJ databases">
        <title>Ecology and evolution of chlamydial symbionts of arthropods.</title>
        <authorList>
            <person name="Halter T."/>
            <person name="Sixt B.S."/>
            <person name="Toenshoff E.R."/>
            <person name="Koestlbacher S."/>
            <person name="Schulz F."/>
            <person name="Kostanjsek R."/>
            <person name="Collingro A."/>
            <person name="Hendrickx F."/>
            <person name="Horn M."/>
        </authorList>
    </citation>
    <scope>NUCLEOTIDE SEQUENCE [LARGE SCALE GENOMIC DNA]</scope>
    <source>
        <strain evidence="12 13">15C</strain>
    </source>
</reference>
<sequence length="1030" mass="119751">MKSCKEEISCPSTTLHCTFSQNIESLANKLKQDLIAFSTRPFSKKIIITPSQPIKDYLIDFFAKELGIVTGIQFLSLKQAINDWLFPFGKKIPDSIEISLMLEEIIEQSWQKDEKNKLYTYIACEKESKRSKRIIGLSDQLSNIFEEYGIYGLHFLPVWIKKLGWQQTLWNKIFSFQPNWTYPLEATRFLQTQNRSIFVFGFSFLPLSYLQILKQVGALFYFFSPCKLFWEDVHTDRERSYLRKKLAQRGISIEKREELNHYDTAAHPILANWGKLGRALLKNLDLFSLTSTELYELEKSNNNLQKLQEQILCFERTEPISQADSSLQLHSAPTKLREVEILFDTLTTLIKKNSIPLDQIIVLAPDITIYAPYIEMVFANHPLPYTIENVPIFSNSAAHGFLLLKRVLEENFSLNSIYALLDESIFCAKQGWNPDRSKQIKKWLEAASIRQEEEACNWDAGISRLLLGAVTLAPLDSRWPVDVIALTDIELFSDFLCAFTSLQQDLSLLRTEKMTIGSWLLYIEALLVNYFDVENVGFLQEIKQLQKRSQNLSLLRNYESIERIMDRLLRKKIKFQKTQYLRQIRFRSLQAGCIYPSQVIWMLGMEEDLIPRILQNSSLSELSQNLGLDYIPTYAEQDRYLLLEALFSVQKHLLFSYERIDSRDQKPKGCSFLIEELQACVALQITDHPNLPFDSFYFQENSQIKKSQIDYQAAMSYYFPSSQNTPFLTQDQIQPVMIPTIDVKQLYNLAKNPIRFFCQDVFQIFLGKEDPDGDFLFSNYQKAIFTREVHTKPVHELLVQLEAQGKLPLGLFKDLALKKLQLEVAQMQETLSQFDLQLDSPFSIGLSKECKKIEQLNCGNWIAPAIELSFENQKIHIIGTLTDLSTKGLISKRSNHLEGLIHIWPIYLLYLILQPQMNLKASLLSLKDGSCLPLKIKDPILVMQKYLSYFFYARQNISPLKTTWAKALLLGTRNDFEKILIDDNQLNSTRIQDPYENWLERHGFCFDAQETWNYWTPIFKDVFSEFIGFL</sequence>
<dbReference type="RefSeq" id="WP_194845868.1">
    <property type="nucleotide sequence ID" value="NZ_CP075585.1"/>
</dbReference>
<keyword evidence="7" id="KW-0067">ATP-binding</keyword>
<organism evidence="12 13">
    <name type="scientific">Candidatus Rhabdochlamydia porcellionis</name>
    <dbReference type="NCBI Taxonomy" id="225148"/>
    <lineage>
        <taxon>Bacteria</taxon>
        <taxon>Pseudomonadati</taxon>
        <taxon>Chlamydiota</taxon>
        <taxon>Chlamydiia</taxon>
        <taxon>Parachlamydiales</taxon>
        <taxon>Candidatus Rhabdochlamydiaceae</taxon>
        <taxon>Candidatus Rhabdochlamydia</taxon>
    </lineage>
</organism>
<keyword evidence="9" id="KW-0234">DNA repair</keyword>
<dbReference type="PANTHER" id="PTHR30591:SF1">
    <property type="entry name" value="RECBCD ENZYME SUBUNIT RECC"/>
    <property type="match status" value="1"/>
</dbReference>
<dbReference type="InterPro" id="IPR013986">
    <property type="entry name" value="DExx_box_DNA_helicase_dom_sf"/>
</dbReference>
<dbReference type="InterPro" id="IPR041500">
    <property type="entry name" value="RecC_C"/>
</dbReference>